<gene>
    <name evidence="1" type="ORF">AUL39_04310</name>
</gene>
<dbReference type="EMBL" id="LOJF01000001">
    <property type="protein sequence ID" value="KUH59532.1"/>
    <property type="molecule type" value="Genomic_DNA"/>
</dbReference>
<dbReference type="RefSeq" id="WP_059053933.1">
    <property type="nucleotide sequence ID" value="NZ_LOJF01000001.1"/>
</dbReference>
<dbReference type="InterPro" id="IPR023214">
    <property type="entry name" value="HAD_sf"/>
</dbReference>
<organism evidence="1 2">
    <name type="scientific">Tractidigestivibacter scatoligenes</name>
    <name type="common">Olsenella scatoligenes</name>
    <dbReference type="NCBI Taxonomy" id="1299998"/>
    <lineage>
        <taxon>Bacteria</taxon>
        <taxon>Bacillati</taxon>
        <taxon>Actinomycetota</taxon>
        <taxon>Coriobacteriia</taxon>
        <taxon>Coriobacteriales</taxon>
        <taxon>Atopobiaceae</taxon>
        <taxon>Tractidigestivibacter</taxon>
    </lineage>
</organism>
<comment type="caution">
    <text evidence="1">The sequence shown here is derived from an EMBL/GenBank/DDBJ whole genome shotgun (WGS) entry which is preliminary data.</text>
</comment>
<accession>A0A124EH53</accession>
<dbReference type="OrthoDB" id="9809962at2"/>
<protein>
    <recommendedName>
        <fullName evidence="3">HAD family hydrolase</fullName>
    </recommendedName>
</protein>
<dbReference type="Pfam" id="PF00702">
    <property type="entry name" value="Hydrolase"/>
    <property type="match status" value="1"/>
</dbReference>
<dbReference type="InterPro" id="IPR036412">
    <property type="entry name" value="HAD-like_sf"/>
</dbReference>
<reference evidence="1 2" key="1">
    <citation type="submission" date="2015-12" db="EMBL/GenBank/DDBJ databases">
        <title>Draft Genome Sequence of Olsenella scatoligenes SK9K4T; a Producer of 3-Methylindole- (skatole) and 4-Methylphenol- (p-cresol) Isolated from Pig Feces.</title>
        <authorList>
            <person name="Li X."/>
            <person name="Borg B."/>
            <person name="Canibe N."/>
        </authorList>
    </citation>
    <scope>NUCLEOTIDE SEQUENCE [LARGE SCALE GENOMIC DNA]</scope>
    <source>
        <strain evidence="1 2">SK9K4</strain>
    </source>
</reference>
<dbReference type="Gene3D" id="3.40.50.1000">
    <property type="entry name" value="HAD superfamily/HAD-like"/>
    <property type="match status" value="1"/>
</dbReference>
<dbReference type="Proteomes" id="UP000054078">
    <property type="component" value="Unassembled WGS sequence"/>
</dbReference>
<dbReference type="STRING" id="1299998.AUL39_04310"/>
<evidence type="ECO:0000313" key="2">
    <source>
        <dbReference type="Proteomes" id="UP000054078"/>
    </source>
</evidence>
<dbReference type="SUPFAM" id="SSF56784">
    <property type="entry name" value="HAD-like"/>
    <property type="match status" value="1"/>
</dbReference>
<name>A0A124EH53_TRASO</name>
<sequence>MIKAVLFDLDDTLLDINFTAFMTRYVAGLSGLLGDISRTPAPLMGVPFTRGYLAMEDRDRSDDLTNHQLFINKVHALTGIPMDDPAIADAIDCYEREFVPAMRGGIVAARPQRGGRQAVDVVHELGLTCALATNPAFSEACVEARMGWANVSPEDFVRISNWDNAYRLKPNARFYQEFVNSLGLTCDECLMVGNDSRRDFARPDCGLRTIYVGHAWPRRAVWHGPMSRLARELPNIIRRFDGEETNKRDMASL</sequence>
<dbReference type="CDD" id="cd01427">
    <property type="entry name" value="HAD_like"/>
    <property type="match status" value="1"/>
</dbReference>
<evidence type="ECO:0000313" key="1">
    <source>
        <dbReference type="EMBL" id="KUH59532.1"/>
    </source>
</evidence>
<dbReference type="AlphaFoldDB" id="A0A124EH53"/>
<keyword evidence="2" id="KW-1185">Reference proteome</keyword>
<evidence type="ECO:0008006" key="3">
    <source>
        <dbReference type="Google" id="ProtNLM"/>
    </source>
</evidence>
<proteinExistence type="predicted"/>